<keyword evidence="6 7" id="KW-0119">Carbohydrate metabolism</keyword>
<evidence type="ECO:0000313" key="8">
    <source>
        <dbReference type="EMBL" id="GCE92168.1"/>
    </source>
</evidence>
<evidence type="ECO:0000256" key="2">
    <source>
        <dbReference type="ARBA" id="ARBA00006047"/>
    </source>
</evidence>
<dbReference type="EC" id="2.4.1.1" evidence="7"/>
<evidence type="ECO:0000256" key="5">
    <source>
        <dbReference type="ARBA" id="ARBA00022898"/>
    </source>
</evidence>
<dbReference type="PANTHER" id="PTHR11468:SF3">
    <property type="entry name" value="GLYCOGEN PHOSPHORYLASE, LIVER FORM"/>
    <property type="match status" value="1"/>
</dbReference>
<keyword evidence="5 7" id="KW-0663">Pyridoxal phosphate</keyword>
<dbReference type="InterPro" id="IPR011833">
    <property type="entry name" value="Glycg_phsphrylas"/>
</dbReference>
<name>A0A5M3T2F4_LIMPL</name>
<keyword evidence="4 7" id="KW-0808">Transferase</keyword>
<proteinExistence type="inferred from homology"/>
<dbReference type="Proteomes" id="UP000326169">
    <property type="component" value="Unassembled WGS sequence"/>
</dbReference>
<evidence type="ECO:0000256" key="7">
    <source>
        <dbReference type="RuleBase" id="RU000587"/>
    </source>
</evidence>
<dbReference type="SUPFAM" id="SSF53756">
    <property type="entry name" value="UDP-Glycosyltransferase/glycogen phosphorylase"/>
    <property type="match status" value="1"/>
</dbReference>
<dbReference type="Pfam" id="PF00343">
    <property type="entry name" value="Phosphorylase"/>
    <property type="match status" value="1"/>
</dbReference>
<dbReference type="RefSeq" id="WP_014276792.1">
    <property type="nucleotide sequence ID" value="NZ_BIMW01000003.1"/>
</dbReference>
<comment type="function">
    <text evidence="7">Allosteric enzyme that catalyzes the rate-limiting step in glycogen catabolism, the phosphorolytic cleavage of glycogen to produce glucose-1-phosphate, and plays a central role in maintaining cellular and organismal glucose homeostasis.</text>
</comment>
<dbReference type="EMBL" id="BIMW01000003">
    <property type="protein sequence ID" value="GCE92168.1"/>
    <property type="molecule type" value="Genomic_DNA"/>
</dbReference>
<protein>
    <recommendedName>
        <fullName evidence="7">Alpha-1,4 glucan phosphorylase</fullName>
        <ecNumber evidence="7">2.4.1.1</ecNumber>
    </recommendedName>
</protein>
<keyword evidence="9" id="KW-1185">Reference proteome</keyword>
<gene>
    <name evidence="8" type="primary">glgP_1</name>
    <name evidence="8" type="ORF">NIES46_02030</name>
</gene>
<dbReference type="InterPro" id="IPR000811">
    <property type="entry name" value="Glyco_trans_35"/>
</dbReference>
<dbReference type="Gene3D" id="3.40.50.2000">
    <property type="entry name" value="Glycogen Phosphorylase B"/>
    <property type="match status" value="2"/>
</dbReference>
<evidence type="ECO:0000256" key="3">
    <source>
        <dbReference type="ARBA" id="ARBA00022676"/>
    </source>
</evidence>
<evidence type="ECO:0000256" key="6">
    <source>
        <dbReference type="ARBA" id="ARBA00023277"/>
    </source>
</evidence>
<sequence>MTETSSENLNDSQVTGEDDRTGLSIETLRRALADNLFYIQGKYPEIATLNDLYLALAYTVRDRLLTKWLNTVRTFTQPSDNTRVVCYLSGEFLVSPHLVNHLINLGIYDQVRQAVEESGLDFSQLVAQESEPGLGNGSNGGVSACYMDSLSTLEIPAIGYGIRYEFGVFKQEIQDGWQVEITDKWLQKGNPWEIVRPEAAVEVKFGGYTEGYTDEEGNYHATWVPHQVVKGIPYDTPISGYKVNTVNTLRLWKAEAPESFNFQAFNLGDYYGAVDQKVLSENITKVLYPNDEPIPGKQLRLEQQFFLVSCALQDMIRWHLKSGGNLENFPEKFAIQLNDTYPAIAIVELMRLLMDEHDIEWHDAWEITQKTFSYTNHTLLPETLEKWPVSWWGRLLPRHLEIIYEINRRFLEEVRNSNGRDGHKIARLSLIDETGERYVRMANLACLGSHSINGVTELHTELLTKDILGDFYELFPHKFSNKTNGVTPRRWLVQNNPGLTKLISEKIGEHWITHLDDLRQLEGFAHDGDFRYRWGQVKLDLKRSLAGHIQQRLGVTVNPESLFDVQVKPIHEYKRQHLNILHIVTLYHRIKQDPTVNIAPRTFIFAGKAAPGYFMAKLMIKLIHSVAEVINHDPDVGDRLKVVFLPDYNIANSQMLYPAADVSEQISTAGKEVSGTGNMKFSLNGALTIGTWDGANIEICQEVGEENFFRFGLSADEVYQRKAEGYNPWDYYYGNSQLKEIIDLIGSGHFADEDSTLFQPLIDSLLHQDQYMLFADYQSYIDCQDTISQAWCDRDRWLKMSIVNTARCGKFSSDRAIREYCDQIWHSSPVSIQLADYVQPQTALRVDS</sequence>
<reference evidence="8 9" key="1">
    <citation type="journal article" date="2019" name="J Genomics">
        <title>The Draft Genome of a Hydrogen-producing Cyanobacterium, Arthrospira platensis NIES-46.</title>
        <authorList>
            <person name="Suzuki S."/>
            <person name="Yamaguchi H."/>
            <person name="Kawachi M."/>
        </authorList>
    </citation>
    <scope>NUCLEOTIDE SEQUENCE [LARGE SCALE GENOMIC DNA]</scope>
    <source>
        <strain evidence="8 9">NIES-46</strain>
    </source>
</reference>
<accession>A0A5M3T2F4</accession>
<evidence type="ECO:0000313" key="9">
    <source>
        <dbReference type="Proteomes" id="UP000326169"/>
    </source>
</evidence>
<comment type="cofactor">
    <cofactor evidence="1 7">
        <name>pyridoxal 5'-phosphate</name>
        <dbReference type="ChEBI" id="CHEBI:597326"/>
    </cofactor>
</comment>
<evidence type="ECO:0000256" key="4">
    <source>
        <dbReference type="ARBA" id="ARBA00022679"/>
    </source>
</evidence>
<dbReference type="PIRSF" id="PIRSF000460">
    <property type="entry name" value="Pprylas_GlgP"/>
    <property type="match status" value="1"/>
</dbReference>
<organism evidence="8 9">
    <name type="scientific">Limnospira platensis NIES-46</name>
    <dbReference type="NCBI Taxonomy" id="1236695"/>
    <lineage>
        <taxon>Bacteria</taxon>
        <taxon>Bacillati</taxon>
        <taxon>Cyanobacteriota</taxon>
        <taxon>Cyanophyceae</taxon>
        <taxon>Oscillatoriophycideae</taxon>
        <taxon>Oscillatoriales</taxon>
        <taxon>Sirenicapillariaceae</taxon>
        <taxon>Limnospira</taxon>
    </lineage>
</organism>
<comment type="similarity">
    <text evidence="2 7">Belongs to the glycogen phosphorylase family.</text>
</comment>
<evidence type="ECO:0000256" key="1">
    <source>
        <dbReference type="ARBA" id="ARBA00001933"/>
    </source>
</evidence>
<comment type="caution">
    <text evidence="8">The sequence shown here is derived from an EMBL/GenBank/DDBJ whole genome shotgun (WGS) entry which is preliminary data.</text>
</comment>
<keyword evidence="3 7" id="KW-0328">Glycosyltransferase</keyword>
<dbReference type="NCBIfam" id="TIGR02093">
    <property type="entry name" value="P_ylase"/>
    <property type="match status" value="1"/>
</dbReference>
<dbReference type="GeneID" id="301681179"/>
<dbReference type="CDD" id="cd04300">
    <property type="entry name" value="GT35_Glycogen_Phosphorylase"/>
    <property type="match status" value="1"/>
</dbReference>
<comment type="catalytic activity">
    <reaction evidence="7">
        <text>[(1-&gt;4)-alpha-D-glucosyl](n) + phosphate = [(1-&gt;4)-alpha-D-glucosyl](n-1) + alpha-D-glucose 1-phosphate</text>
        <dbReference type="Rhea" id="RHEA:41732"/>
        <dbReference type="Rhea" id="RHEA-COMP:9584"/>
        <dbReference type="Rhea" id="RHEA-COMP:9586"/>
        <dbReference type="ChEBI" id="CHEBI:15444"/>
        <dbReference type="ChEBI" id="CHEBI:43474"/>
        <dbReference type="ChEBI" id="CHEBI:58601"/>
        <dbReference type="EC" id="2.4.1.1"/>
    </reaction>
</comment>
<dbReference type="PANTHER" id="PTHR11468">
    <property type="entry name" value="GLYCOGEN PHOSPHORYLASE"/>
    <property type="match status" value="1"/>
</dbReference>